<keyword evidence="2 6" id="KW-1003">Cell membrane</keyword>
<evidence type="ECO:0000256" key="2">
    <source>
        <dbReference type="ARBA" id="ARBA00022475"/>
    </source>
</evidence>
<feature type="transmembrane region" description="Helical" evidence="6">
    <location>
        <begin position="87"/>
        <end position="109"/>
    </location>
</feature>
<feature type="transmembrane region" description="Helical" evidence="6">
    <location>
        <begin position="12"/>
        <end position="33"/>
    </location>
</feature>
<keyword evidence="6" id="KW-0807">Transducer</keyword>
<dbReference type="InterPro" id="IPR013604">
    <property type="entry name" value="7TM_chemorcpt"/>
</dbReference>
<evidence type="ECO:0000256" key="5">
    <source>
        <dbReference type="ARBA" id="ARBA00023136"/>
    </source>
</evidence>
<comment type="subcellular location">
    <subcellularLocation>
        <location evidence="1 6">Cell membrane</location>
        <topology evidence="1 6">Multi-pass membrane protein</topology>
    </subcellularLocation>
</comment>
<evidence type="ECO:0000313" key="7">
    <source>
        <dbReference type="EMBL" id="CAD7590872.1"/>
    </source>
</evidence>
<evidence type="ECO:0000256" key="6">
    <source>
        <dbReference type="RuleBase" id="RU363108"/>
    </source>
</evidence>
<protein>
    <recommendedName>
        <fullName evidence="6">Gustatory receptor</fullName>
    </recommendedName>
</protein>
<feature type="transmembrane region" description="Helical" evidence="6">
    <location>
        <begin position="45"/>
        <end position="67"/>
    </location>
</feature>
<comment type="function">
    <text evidence="6">Gustatory receptor which mediates acceptance or avoidance behavior, depending on its substrates.</text>
</comment>
<evidence type="ECO:0000256" key="4">
    <source>
        <dbReference type="ARBA" id="ARBA00022989"/>
    </source>
</evidence>
<organism evidence="7">
    <name type="scientific">Timema genevievae</name>
    <name type="common">Walking stick</name>
    <dbReference type="NCBI Taxonomy" id="629358"/>
    <lineage>
        <taxon>Eukaryota</taxon>
        <taxon>Metazoa</taxon>
        <taxon>Ecdysozoa</taxon>
        <taxon>Arthropoda</taxon>
        <taxon>Hexapoda</taxon>
        <taxon>Insecta</taxon>
        <taxon>Pterygota</taxon>
        <taxon>Neoptera</taxon>
        <taxon>Polyneoptera</taxon>
        <taxon>Phasmatodea</taxon>
        <taxon>Timematodea</taxon>
        <taxon>Timematoidea</taxon>
        <taxon>Timematidae</taxon>
        <taxon>Timema</taxon>
    </lineage>
</organism>
<dbReference type="AlphaFoldDB" id="A0A7R9JVV9"/>
<keyword evidence="4 6" id="KW-1133">Transmembrane helix</keyword>
<name>A0A7R9JVV9_TIMGE</name>
<feature type="transmembrane region" description="Helical" evidence="6">
    <location>
        <begin position="248"/>
        <end position="268"/>
    </location>
</feature>
<dbReference type="EMBL" id="OE840497">
    <property type="protein sequence ID" value="CAD7590872.1"/>
    <property type="molecule type" value="Genomic_DNA"/>
</dbReference>
<comment type="similarity">
    <text evidence="6">Belongs to the insect chemoreceptor superfamily. Gustatory receptor (GR) family.</text>
</comment>
<keyword evidence="3 6" id="KW-0812">Transmembrane</keyword>
<evidence type="ECO:0000256" key="3">
    <source>
        <dbReference type="ARBA" id="ARBA00022692"/>
    </source>
</evidence>
<keyword evidence="6" id="KW-0675">Receptor</keyword>
<feature type="transmembrane region" description="Helical" evidence="6">
    <location>
        <begin position="139"/>
        <end position="164"/>
    </location>
</feature>
<dbReference type="Pfam" id="PF08395">
    <property type="entry name" value="7tm_7"/>
    <property type="match status" value="1"/>
</dbReference>
<reference evidence="7" key="1">
    <citation type="submission" date="2020-11" db="EMBL/GenBank/DDBJ databases">
        <authorList>
            <person name="Tran Van P."/>
        </authorList>
    </citation>
    <scope>NUCLEOTIDE SEQUENCE</scope>
</reference>
<feature type="transmembrane region" description="Helical" evidence="6">
    <location>
        <begin position="170"/>
        <end position="192"/>
    </location>
</feature>
<keyword evidence="5 6" id="KW-0472">Membrane</keyword>
<dbReference type="GO" id="GO:0050909">
    <property type="term" value="P:sensory perception of taste"/>
    <property type="evidence" value="ECO:0007669"/>
    <property type="project" value="InterPro"/>
</dbReference>
<sequence length="487" mass="54713">MPCLHQTKEVQFWHLLQPSFYLGVIFGGMHLSLDSNQTNHPFHGSTLGVLWSITYLGFTFYIAYAFITYFIQFATSDTLGSSLEDNVVVYTVICSQIVMTGLHIVVSLLKPRQTLMCLNTSYKVFSHLHLKICRRTLEVALTPTIFAAWFLISSLVVICLRSRIGFPEGLSYIVFFTPIAIEGLAGVLHFIVEAALEGVNDDLEDVRNCLQKEGADFMTPGHIEVLRLKHKMVCDLAEVVDARFGLDLLAGVTMKIVQVIPLIFFGVLLLDWESLGGEILLVWTHLLFVVTRVCYSCYRCELVKKQGRVENNSGKTTLRTLDRDSNLNLPVVGSLVYYESSALDHVEMCVAKVQSSNLYYIVSSNYREILESLAANKEYETQKDSAYSTGRTKLFKHVCTTSCIGVRLAALPTSTTWSTAAEHTKIITYRTRIILQRLNQSYLEQESKEEIVGAVTTYLVILIQFRPNLNNKTGGGVDNHTRTTVTP</sequence>
<dbReference type="GO" id="GO:0005886">
    <property type="term" value="C:plasma membrane"/>
    <property type="evidence" value="ECO:0007669"/>
    <property type="project" value="UniProtKB-SubCell"/>
</dbReference>
<feature type="transmembrane region" description="Helical" evidence="6">
    <location>
        <begin position="280"/>
        <end position="298"/>
    </location>
</feature>
<proteinExistence type="inferred from homology"/>
<gene>
    <name evidence="7" type="ORF">TGEB3V08_LOCUS4363</name>
</gene>
<evidence type="ECO:0000256" key="1">
    <source>
        <dbReference type="ARBA" id="ARBA00004651"/>
    </source>
</evidence>
<dbReference type="GO" id="GO:0007165">
    <property type="term" value="P:signal transduction"/>
    <property type="evidence" value="ECO:0007669"/>
    <property type="project" value="UniProtKB-KW"/>
</dbReference>
<accession>A0A7R9JVV9</accession>